<gene>
    <name evidence="2" type="ORF">ABT56_16325</name>
</gene>
<dbReference type="InterPro" id="IPR031582">
    <property type="entry name" value="TadF"/>
</dbReference>
<keyword evidence="1" id="KW-0812">Transmembrane</keyword>
<dbReference type="Pfam" id="PF16964">
    <property type="entry name" value="TadF"/>
    <property type="match status" value="1"/>
</dbReference>
<accession>A0A0J1JPK6</accession>
<protein>
    <recommendedName>
        <fullName evidence="4">Pilus assembly protein TadF</fullName>
    </recommendedName>
</protein>
<dbReference type="EMBL" id="LDOT01000023">
    <property type="protein sequence ID" value="KLV04172.1"/>
    <property type="molecule type" value="Genomic_DNA"/>
</dbReference>
<dbReference type="Proteomes" id="UP000036097">
    <property type="component" value="Unassembled WGS sequence"/>
</dbReference>
<evidence type="ECO:0008006" key="4">
    <source>
        <dbReference type="Google" id="ProtNLM"/>
    </source>
</evidence>
<dbReference type="STRING" id="1195763.ABT56_16325"/>
<dbReference type="AlphaFoldDB" id="A0A0J1JPK6"/>
<keyword evidence="3" id="KW-1185">Reference proteome</keyword>
<feature type="transmembrane region" description="Helical" evidence="1">
    <location>
        <begin position="20"/>
        <end position="38"/>
    </location>
</feature>
<keyword evidence="1" id="KW-0472">Membrane</keyword>
<name>A0A0J1JPK6_9GAMM</name>
<dbReference type="OrthoDB" id="5876198at2"/>
<evidence type="ECO:0000256" key="1">
    <source>
        <dbReference type="SAM" id="Phobius"/>
    </source>
</evidence>
<organism evidence="2 3">
    <name type="scientific">Photobacterium aquae</name>
    <dbReference type="NCBI Taxonomy" id="1195763"/>
    <lineage>
        <taxon>Bacteria</taxon>
        <taxon>Pseudomonadati</taxon>
        <taxon>Pseudomonadota</taxon>
        <taxon>Gammaproteobacteria</taxon>
        <taxon>Vibrionales</taxon>
        <taxon>Vibrionaceae</taxon>
        <taxon>Photobacterium</taxon>
    </lineage>
</organism>
<reference evidence="2 3" key="1">
    <citation type="submission" date="2015-05" db="EMBL/GenBank/DDBJ databases">
        <title>Photobacterium galathea sp. nov.</title>
        <authorList>
            <person name="Machado H."/>
            <person name="Gram L."/>
        </authorList>
    </citation>
    <scope>NUCLEOTIDE SEQUENCE [LARGE SCALE GENOMIC DNA]</scope>
    <source>
        <strain evidence="2 3">CGMCC 1.12159</strain>
    </source>
</reference>
<proteinExistence type="predicted"/>
<comment type="caution">
    <text evidence="2">The sequence shown here is derived from an EMBL/GenBank/DDBJ whole genome shotgun (WGS) entry which is preliminary data.</text>
</comment>
<keyword evidence="1" id="KW-1133">Transmembrane helix</keyword>
<sequence>MKDGPVKILVGKQKQHGAMVVEFALVLFMLCALFVFVSDLSHQLLVRSQLDRASFSLVNILKERTRYYGSMVDGKPVPRFELSQRDISDMQRLAGRLLDTPVDDVAISIEAIVDNDIQPAFTSAAFRRLGCVPVSSMVSNRDLVPVENGKAYPLYRVTLCSPVSSWFAPFMGMKRKNPTVVSSSIMPGR</sequence>
<evidence type="ECO:0000313" key="3">
    <source>
        <dbReference type="Proteomes" id="UP000036097"/>
    </source>
</evidence>
<evidence type="ECO:0000313" key="2">
    <source>
        <dbReference type="EMBL" id="KLV04172.1"/>
    </source>
</evidence>
<dbReference type="PATRIC" id="fig|1195763.3.peg.3479"/>